<proteinExistence type="predicted"/>
<feature type="domain" description="Transcriptional repressor PaaX-like C-terminal" evidence="2">
    <location>
        <begin position="196"/>
        <end position="285"/>
    </location>
</feature>
<dbReference type="AlphaFoldDB" id="A0A1M5NAF6"/>
<evidence type="ECO:0000313" key="3">
    <source>
        <dbReference type="EMBL" id="SHG86477.1"/>
    </source>
</evidence>
<dbReference type="PANTHER" id="PTHR30319:SF1">
    <property type="entry name" value="TRANSCRIPTIONAL REPRESSOR PAAX"/>
    <property type="match status" value="1"/>
</dbReference>
<dbReference type="PIRSF" id="PIRSF020623">
    <property type="entry name" value="PaaX"/>
    <property type="match status" value="1"/>
</dbReference>
<dbReference type="Gene3D" id="1.20.58.1460">
    <property type="match status" value="1"/>
</dbReference>
<organism evidence="3 4">
    <name type="scientific">Bradyrhizobium erythrophlei</name>
    <dbReference type="NCBI Taxonomy" id="1437360"/>
    <lineage>
        <taxon>Bacteria</taxon>
        <taxon>Pseudomonadati</taxon>
        <taxon>Pseudomonadota</taxon>
        <taxon>Alphaproteobacteria</taxon>
        <taxon>Hyphomicrobiales</taxon>
        <taxon>Nitrobacteraceae</taxon>
        <taxon>Bradyrhizobium</taxon>
    </lineage>
</organism>
<name>A0A1M5NAF6_9BRAD</name>
<dbReference type="InterPro" id="IPR013225">
    <property type="entry name" value="PaaX_C"/>
</dbReference>
<dbReference type="InterPro" id="IPR011965">
    <property type="entry name" value="PaaX_trns_reg"/>
</dbReference>
<dbReference type="Pfam" id="PF07848">
    <property type="entry name" value="PaaX"/>
    <property type="match status" value="1"/>
</dbReference>
<sequence>MLSPWPPTLSQIPKTRYALSMPHPLARIIDQLKREPSRTGSIVITVFGDAIVPRGGSVWLGTLLEFFKTLDIDSGVVRTAMSRLAADGWLEREKLGRNSFYRLVKKGQQTFDAATKHIYDPQPSDWTGRFELLLIGNGEDRDASREALKNAGFGSPLPGVWVAPSGVPIPEEAAGAIRLEVAAEDDSGRRLLSESWPLDRTADAYLKFMKTFEPLRGWIGRRERLTEADAFTARILLIHYYRRVVLRDPLLPTALLPGDWPGREARLLCGEIYRGLLPNSEKWLDRNGLNEEGPLPAASAELARRFAD</sequence>
<dbReference type="InterPro" id="IPR036388">
    <property type="entry name" value="WH-like_DNA-bd_sf"/>
</dbReference>
<dbReference type="Pfam" id="PF08223">
    <property type="entry name" value="PaaX_C"/>
    <property type="match status" value="1"/>
</dbReference>
<evidence type="ECO:0000259" key="2">
    <source>
        <dbReference type="Pfam" id="PF08223"/>
    </source>
</evidence>
<dbReference type="SUPFAM" id="SSF46785">
    <property type="entry name" value="Winged helix' DNA-binding domain"/>
    <property type="match status" value="1"/>
</dbReference>
<gene>
    <name evidence="3" type="ORF">SAMN05444169_4515</name>
</gene>
<dbReference type="Gene3D" id="1.10.10.10">
    <property type="entry name" value="Winged helix-like DNA-binding domain superfamily/Winged helix DNA-binding domain"/>
    <property type="match status" value="1"/>
</dbReference>
<protein>
    <submittedName>
        <fullName evidence="3">Transcriptional regulator, PaaX family</fullName>
    </submittedName>
</protein>
<dbReference type="InterPro" id="IPR036390">
    <property type="entry name" value="WH_DNA-bd_sf"/>
</dbReference>
<reference evidence="3 4" key="1">
    <citation type="submission" date="2016-11" db="EMBL/GenBank/DDBJ databases">
        <authorList>
            <person name="Jaros S."/>
            <person name="Januszkiewicz K."/>
            <person name="Wedrychowicz H."/>
        </authorList>
    </citation>
    <scope>NUCLEOTIDE SEQUENCE [LARGE SCALE GENOMIC DNA]</scope>
    <source>
        <strain evidence="3 4">GAS242</strain>
    </source>
</reference>
<dbReference type="EMBL" id="LT670818">
    <property type="protein sequence ID" value="SHG86477.1"/>
    <property type="molecule type" value="Genomic_DNA"/>
</dbReference>
<dbReference type="InterPro" id="IPR012906">
    <property type="entry name" value="PaaX-like_N"/>
</dbReference>
<dbReference type="PANTHER" id="PTHR30319">
    <property type="entry name" value="PHENYLACETIC ACID REGULATOR-RELATED TRANSCRIPTIONAL REPRESSOR"/>
    <property type="match status" value="1"/>
</dbReference>
<accession>A0A1M5NAF6</accession>
<dbReference type="Gene3D" id="3.30.70.2650">
    <property type="match status" value="1"/>
</dbReference>
<evidence type="ECO:0000259" key="1">
    <source>
        <dbReference type="Pfam" id="PF07848"/>
    </source>
</evidence>
<dbReference type="Proteomes" id="UP000190675">
    <property type="component" value="Chromosome I"/>
</dbReference>
<dbReference type="GO" id="GO:0006351">
    <property type="term" value="P:DNA-templated transcription"/>
    <property type="evidence" value="ECO:0007669"/>
    <property type="project" value="InterPro"/>
</dbReference>
<evidence type="ECO:0000313" key="4">
    <source>
        <dbReference type="Proteomes" id="UP000190675"/>
    </source>
</evidence>
<dbReference type="NCBIfam" id="TIGR02277">
    <property type="entry name" value="PaaX_trns_reg"/>
    <property type="match status" value="1"/>
</dbReference>
<feature type="domain" description="Transcriptional repressor PaaX-like N-terminal" evidence="1">
    <location>
        <begin position="38"/>
        <end position="106"/>
    </location>
</feature>